<accession>A0ABW9T0W1</accession>
<evidence type="ECO:0000313" key="4">
    <source>
        <dbReference type="Proteomes" id="UP000435177"/>
    </source>
</evidence>
<name>A0ABW9T0W1_9BACL</name>
<dbReference type="EMBL" id="WOAA01000009">
    <property type="protein sequence ID" value="MUG66918.1"/>
    <property type="molecule type" value="Genomic_DNA"/>
</dbReference>
<evidence type="ECO:0000313" key="3">
    <source>
        <dbReference type="EMBL" id="MUG66918.1"/>
    </source>
</evidence>
<protein>
    <submittedName>
        <fullName evidence="3">DUF4395 family protein</fullName>
    </submittedName>
</protein>
<comment type="caution">
    <text evidence="3">The sequence shown here is derived from an EMBL/GenBank/DDBJ whole genome shotgun (WGS) entry which is preliminary data.</text>
</comment>
<dbReference type="Pfam" id="PF14340">
    <property type="entry name" value="DUF4395"/>
    <property type="match status" value="1"/>
</dbReference>
<dbReference type="InterPro" id="IPR016942">
    <property type="entry name" value="UCP030042"/>
</dbReference>
<dbReference type="PIRSF" id="PIRSF030042">
    <property type="entry name" value="UCP030042"/>
    <property type="match status" value="1"/>
</dbReference>
<organism evidence="3 4">
    <name type="scientific">Paenibacillus campinasensis</name>
    <dbReference type="NCBI Taxonomy" id="66347"/>
    <lineage>
        <taxon>Bacteria</taxon>
        <taxon>Bacillati</taxon>
        <taxon>Bacillota</taxon>
        <taxon>Bacilli</taxon>
        <taxon>Bacillales</taxon>
        <taxon>Paenibacillaceae</taxon>
        <taxon>Paenibacillus</taxon>
    </lineage>
</organism>
<feature type="transmembrane region" description="Helical" evidence="1">
    <location>
        <begin position="107"/>
        <end position="130"/>
    </location>
</feature>
<feature type="transmembrane region" description="Helical" evidence="1">
    <location>
        <begin position="32"/>
        <end position="60"/>
    </location>
</feature>
<sequence>MKELPLPLIKVNQAAMVLFVLLSLVFRQPLFIYAIFLIQLIALAAGARANLLFLVAKWFLGADRLQRSDTQAAELARFNQSIAVILLGVSSAAYLLGWHIVAIAASVMVAAAATAAVLGYCIGCTIYYQYKKWKLLRSRAS</sequence>
<feature type="transmembrane region" description="Helical" evidence="1">
    <location>
        <begin position="7"/>
        <end position="26"/>
    </location>
</feature>
<proteinExistence type="predicted"/>
<keyword evidence="4" id="KW-1185">Reference proteome</keyword>
<feature type="transmembrane region" description="Helical" evidence="1">
    <location>
        <begin position="81"/>
        <end position="101"/>
    </location>
</feature>
<reference evidence="3 4" key="1">
    <citation type="submission" date="2019-11" db="EMBL/GenBank/DDBJ databases">
        <title>Draft genome sequences of five Paenibacillus species of dairy origin.</title>
        <authorList>
            <person name="Olajide A.M."/>
            <person name="Chen S."/>
            <person name="Lapointe G."/>
        </authorList>
    </citation>
    <scope>NUCLEOTIDE SEQUENCE [LARGE SCALE GENOMIC DNA]</scope>
    <source>
        <strain evidence="3 4">3CS1</strain>
    </source>
</reference>
<keyword evidence="1" id="KW-1133">Transmembrane helix</keyword>
<feature type="domain" description="DUF4395" evidence="2">
    <location>
        <begin position="7"/>
        <end position="132"/>
    </location>
</feature>
<keyword evidence="1" id="KW-0812">Transmembrane</keyword>
<dbReference type="RefSeq" id="WP_095397249.1">
    <property type="nucleotide sequence ID" value="NZ_WOAA01000009.1"/>
</dbReference>
<dbReference type="Proteomes" id="UP000435177">
    <property type="component" value="Unassembled WGS sequence"/>
</dbReference>
<dbReference type="InterPro" id="IPR025508">
    <property type="entry name" value="DUF4395"/>
</dbReference>
<evidence type="ECO:0000259" key="2">
    <source>
        <dbReference type="Pfam" id="PF14340"/>
    </source>
</evidence>
<evidence type="ECO:0000256" key="1">
    <source>
        <dbReference type="SAM" id="Phobius"/>
    </source>
</evidence>
<gene>
    <name evidence="3" type="ORF">GNP94_12980</name>
</gene>
<keyword evidence="1" id="KW-0472">Membrane</keyword>